<keyword evidence="4" id="KW-1185">Reference proteome</keyword>
<dbReference type="EMBL" id="JBHUDK010000014">
    <property type="protein sequence ID" value="MFD1600316.1"/>
    <property type="molecule type" value="Genomic_DNA"/>
</dbReference>
<dbReference type="Gene3D" id="2.60.120.10">
    <property type="entry name" value="Jelly Rolls"/>
    <property type="match status" value="1"/>
</dbReference>
<comment type="caution">
    <text evidence="3">The sequence shown here is derived from an EMBL/GenBank/DDBJ whole genome shotgun (WGS) entry which is preliminary data.</text>
</comment>
<evidence type="ECO:0000313" key="4">
    <source>
        <dbReference type="Proteomes" id="UP001597085"/>
    </source>
</evidence>
<feature type="region of interest" description="Disordered" evidence="1">
    <location>
        <begin position="1"/>
        <end position="60"/>
    </location>
</feature>
<gene>
    <name evidence="3" type="ORF">ACFSBX_15305</name>
</gene>
<evidence type="ECO:0000259" key="2">
    <source>
        <dbReference type="Pfam" id="PF07883"/>
    </source>
</evidence>
<evidence type="ECO:0000313" key="3">
    <source>
        <dbReference type="EMBL" id="MFD1600316.1"/>
    </source>
</evidence>
<dbReference type="Pfam" id="PF07883">
    <property type="entry name" value="Cupin_2"/>
    <property type="match status" value="1"/>
</dbReference>
<feature type="compositionally biased region" description="Basic and acidic residues" evidence="1">
    <location>
        <begin position="1"/>
        <end position="18"/>
    </location>
</feature>
<reference evidence="3 4" key="1">
    <citation type="journal article" date="2019" name="Int. J. Syst. Evol. Microbiol.">
        <title>The Global Catalogue of Microorganisms (GCM) 10K type strain sequencing project: providing services to taxonomists for standard genome sequencing and annotation.</title>
        <authorList>
            <consortium name="The Broad Institute Genomics Platform"/>
            <consortium name="The Broad Institute Genome Sequencing Center for Infectious Disease"/>
            <person name="Wu L."/>
            <person name="Ma J."/>
        </authorList>
    </citation>
    <scope>NUCLEOTIDE SEQUENCE [LARGE SCALE GENOMIC DNA]</scope>
    <source>
        <strain evidence="3 4">CGMCC 1.12121</strain>
    </source>
</reference>
<dbReference type="SUPFAM" id="SSF51182">
    <property type="entry name" value="RmlC-like cupins"/>
    <property type="match status" value="1"/>
</dbReference>
<name>A0ABD6CQ73_9EURY</name>
<proteinExistence type="predicted"/>
<feature type="domain" description="Cupin type-2" evidence="2">
    <location>
        <begin position="90"/>
        <end position="149"/>
    </location>
</feature>
<dbReference type="InterPro" id="IPR013096">
    <property type="entry name" value="Cupin_2"/>
</dbReference>
<dbReference type="InterPro" id="IPR014710">
    <property type="entry name" value="RmlC-like_jellyroll"/>
</dbReference>
<dbReference type="Proteomes" id="UP001597085">
    <property type="component" value="Unassembled WGS sequence"/>
</dbReference>
<evidence type="ECO:0000256" key="1">
    <source>
        <dbReference type="SAM" id="MobiDB-lite"/>
    </source>
</evidence>
<dbReference type="InterPro" id="IPR011051">
    <property type="entry name" value="RmlC_Cupin_sf"/>
</dbReference>
<organism evidence="3 4">
    <name type="scientific">Halobellus rarus</name>
    <dbReference type="NCBI Taxonomy" id="1126237"/>
    <lineage>
        <taxon>Archaea</taxon>
        <taxon>Methanobacteriati</taxon>
        <taxon>Methanobacteriota</taxon>
        <taxon>Stenosarchaea group</taxon>
        <taxon>Halobacteria</taxon>
        <taxon>Halobacteriales</taxon>
        <taxon>Haloferacaceae</taxon>
        <taxon>Halobellus</taxon>
    </lineage>
</organism>
<dbReference type="RefSeq" id="WP_256421854.1">
    <property type="nucleotide sequence ID" value="NZ_JANHDI010000009.1"/>
</dbReference>
<protein>
    <submittedName>
        <fullName evidence="3">Cupin domain-containing protein</fullName>
    </submittedName>
</protein>
<accession>A0ABD6CQ73</accession>
<dbReference type="AlphaFoldDB" id="A0ABD6CQ73"/>
<sequence length="256" mass="28000">MEAVMDSRDGRRSTDEKKRRTLLTGRPLVDGTPVDGPTLELDPESPASDLLRQSPRPLVSDPVSRTWATLLERPDPDGADRPVLVQWVSPESPAPPVHYHPTTETFSALEGQLTVVCDGEPIHLSPGESLTVNSGQEHTFRNETDDTVAFRAELPSIRTAKGLYTGWGLAHERGRDGNGEYPGPGLGQALVIAADLYDETTMTMAPVLAQQFLWATVGRVARLSGVSGIDEAYLDESFWNQHVEQPEWGQSEDAGY</sequence>